<feature type="signal peptide" evidence="1">
    <location>
        <begin position="1"/>
        <end position="19"/>
    </location>
</feature>
<dbReference type="PROSITE" id="PS51257">
    <property type="entry name" value="PROKAR_LIPOPROTEIN"/>
    <property type="match status" value="1"/>
</dbReference>
<evidence type="ECO:0000313" key="2">
    <source>
        <dbReference type="EMBL" id="MQY51385.1"/>
    </source>
</evidence>
<evidence type="ECO:0000313" key="3">
    <source>
        <dbReference type="Proteomes" id="UP000480275"/>
    </source>
</evidence>
<reference evidence="2 3" key="1">
    <citation type="submission" date="2019-10" db="EMBL/GenBank/DDBJ databases">
        <title>Whole-genome sequence of the purple nonsulfur photosynthetic bacterium Rhodocyclus tenuis.</title>
        <authorList>
            <person name="Kyndt J.A."/>
            <person name="Meyer T.E."/>
        </authorList>
    </citation>
    <scope>NUCLEOTIDE SEQUENCE [LARGE SCALE GENOMIC DNA]</scope>
    <source>
        <strain evidence="2 3">DSM 110</strain>
    </source>
</reference>
<keyword evidence="1" id="KW-0732">Signal</keyword>
<organism evidence="2 3">
    <name type="scientific">Rhodocyclus tenuis</name>
    <name type="common">Rhodospirillum tenue</name>
    <dbReference type="NCBI Taxonomy" id="1066"/>
    <lineage>
        <taxon>Bacteria</taxon>
        <taxon>Pseudomonadati</taxon>
        <taxon>Pseudomonadota</taxon>
        <taxon>Betaproteobacteria</taxon>
        <taxon>Rhodocyclales</taxon>
        <taxon>Rhodocyclaceae</taxon>
        <taxon>Rhodocyclus</taxon>
    </lineage>
</organism>
<name>A0A6L5JVI6_RHOTE</name>
<feature type="chain" id="PRO_5026760173" evidence="1">
    <location>
        <begin position="20"/>
        <end position="177"/>
    </location>
</feature>
<evidence type="ECO:0000256" key="1">
    <source>
        <dbReference type="SAM" id="SignalP"/>
    </source>
</evidence>
<gene>
    <name evidence="2" type="ORF">GHK24_06320</name>
</gene>
<sequence>MSMRLRSMAALAAAGCALALLGACSSVKETHAYQAETFPSDTPFQYYSSKAPAAACEVAKRALLSQGYQVNDSKPTNIQGEKYFRPTPDKASRLAITLVCLPSNLGTAIYANALETEFEMKSKGSSAGVSVSAIGSLSLPWAADKDSLVKVGEETVTSTDFYRRLFDLIKALDGDDE</sequence>
<dbReference type="EMBL" id="WIXJ01000003">
    <property type="protein sequence ID" value="MQY51385.1"/>
    <property type="molecule type" value="Genomic_DNA"/>
</dbReference>
<dbReference type="InterPro" id="IPR018718">
    <property type="entry name" value="DUF2242"/>
</dbReference>
<dbReference type="OrthoDB" id="8588389at2"/>
<proteinExistence type="predicted"/>
<dbReference type="AlphaFoldDB" id="A0A6L5JVI6"/>
<dbReference type="Pfam" id="PF10001">
    <property type="entry name" value="DUF2242"/>
    <property type="match status" value="1"/>
</dbReference>
<accession>A0A6L5JVI6</accession>
<protein>
    <submittedName>
        <fullName evidence="2">DUF2242 domain-containing protein</fullName>
    </submittedName>
</protein>
<dbReference type="Proteomes" id="UP000480275">
    <property type="component" value="Unassembled WGS sequence"/>
</dbReference>
<comment type="caution">
    <text evidence="2">The sequence shown here is derived from an EMBL/GenBank/DDBJ whole genome shotgun (WGS) entry which is preliminary data.</text>
</comment>